<dbReference type="PROSITE" id="PS50932">
    <property type="entry name" value="HTH_LACI_2"/>
    <property type="match status" value="1"/>
</dbReference>
<dbReference type="InterPro" id="IPR028082">
    <property type="entry name" value="Peripla_BP_I"/>
</dbReference>
<dbReference type="Pfam" id="PF00356">
    <property type="entry name" value="LacI"/>
    <property type="match status" value="1"/>
</dbReference>
<organism evidence="6 7">
    <name type="scientific">Polycladomyces subterraneus</name>
    <dbReference type="NCBI Taxonomy" id="1016997"/>
    <lineage>
        <taxon>Bacteria</taxon>
        <taxon>Bacillati</taxon>
        <taxon>Bacillota</taxon>
        <taxon>Bacilli</taxon>
        <taxon>Bacillales</taxon>
        <taxon>Thermoactinomycetaceae</taxon>
        <taxon>Polycladomyces</taxon>
    </lineage>
</organism>
<feature type="domain" description="HTH lacI-type" evidence="5">
    <location>
        <begin position="2"/>
        <end position="56"/>
    </location>
</feature>
<comment type="caution">
    <text evidence="6">The sequence shown here is derived from an EMBL/GenBank/DDBJ whole genome shotgun (WGS) entry which is preliminary data.</text>
</comment>
<dbReference type="Gene3D" id="1.10.260.40">
    <property type="entry name" value="lambda repressor-like DNA-binding domains"/>
    <property type="match status" value="1"/>
</dbReference>
<keyword evidence="2" id="KW-0805">Transcription regulation</keyword>
<evidence type="ECO:0000256" key="4">
    <source>
        <dbReference type="ARBA" id="ARBA00023163"/>
    </source>
</evidence>
<dbReference type="InterPro" id="IPR000843">
    <property type="entry name" value="HTH_LacI"/>
</dbReference>
<proteinExistence type="predicted"/>
<dbReference type="SUPFAM" id="SSF47413">
    <property type="entry name" value="lambda repressor-like DNA-binding domains"/>
    <property type="match status" value="1"/>
</dbReference>
<dbReference type="InterPro" id="IPR001761">
    <property type="entry name" value="Peripla_BP/Lac1_sug-bd_dom"/>
</dbReference>
<reference evidence="6" key="1">
    <citation type="submission" date="2022-08" db="EMBL/GenBank/DDBJ databases">
        <title>Polycladomyces zharkentsis sp. nov., a novel thermophilic CMC and starch-degrading bacterium isolated from a geothermal spring in Kazakhstan.</title>
        <authorList>
            <person name="Mashzhan A."/>
            <person name="Kistaubaeva A."/>
            <person name="Javier-Lopez R."/>
            <person name="Birkeland N.-K."/>
        </authorList>
    </citation>
    <scope>NUCLEOTIDE SEQUENCE</scope>
    <source>
        <strain evidence="6">KSR 13</strain>
    </source>
</reference>
<dbReference type="InterPro" id="IPR010982">
    <property type="entry name" value="Lambda_DNA-bd_dom_sf"/>
</dbReference>
<gene>
    <name evidence="6" type="ORF">NWF35_08725</name>
</gene>
<dbReference type="PROSITE" id="PS00356">
    <property type="entry name" value="HTH_LACI_1"/>
    <property type="match status" value="1"/>
</dbReference>
<dbReference type="PANTHER" id="PTHR30146">
    <property type="entry name" value="LACI-RELATED TRANSCRIPTIONAL REPRESSOR"/>
    <property type="match status" value="1"/>
</dbReference>
<sequence length="326" mass="35882">MATIRDVAKRAGVSVATVSRVLNETGYVHADTKAAVIKAIKELNYKPNYVARSLYKKSSRLIGLILPDITNPFFPELARAVEDVAHQYGYTVVLCNSDGDLEKEKNYLDVLTQNHADGLIVTTNRQNNMNYIDLDIPVVALDRTLHESIPEVRADHYGGGKMATELLIQRGCTFIAHVRGPSQLGPADERCRGFVNAAEQAGIAYHIVESQFDIPISEQTVSELLDTYPQIDGIFAGNDLIAVAAVKVALKRGISIPEELQVVGFDGIPLSACFYPAITTIVQPIYEMGKWATELLIQLITKKNIAAKTHCFPVKLAERETTKRMG</sequence>
<dbReference type="EMBL" id="JANRHH010000035">
    <property type="protein sequence ID" value="MDN4593984.1"/>
    <property type="molecule type" value="Genomic_DNA"/>
</dbReference>
<evidence type="ECO:0000259" key="5">
    <source>
        <dbReference type="PROSITE" id="PS50932"/>
    </source>
</evidence>
<evidence type="ECO:0000256" key="3">
    <source>
        <dbReference type="ARBA" id="ARBA00023125"/>
    </source>
</evidence>
<dbReference type="CDD" id="cd06291">
    <property type="entry name" value="PBP1_Qymf-like"/>
    <property type="match status" value="1"/>
</dbReference>
<dbReference type="SUPFAM" id="SSF53822">
    <property type="entry name" value="Periplasmic binding protein-like I"/>
    <property type="match status" value="1"/>
</dbReference>
<evidence type="ECO:0000256" key="1">
    <source>
        <dbReference type="ARBA" id="ARBA00022491"/>
    </source>
</evidence>
<dbReference type="PRINTS" id="PR00036">
    <property type="entry name" value="HTHLACI"/>
</dbReference>
<dbReference type="Pfam" id="PF00532">
    <property type="entry name" value="Peripla_BP_1"/>
    <property type="match status" value="1"/>
</dbReference>
<evidence type="ECO:0000313" key="7">
    <source>
        <dbReference type="Proteomes" id="UP001174196"/>
    </source>
</evidence>
<dbReference type="RefSeq" id="WP_301238668.1">
    <property type="nucleotide sequence ID" value="NZ_JANRHH010000035.1"/>
</dbReference>
<keyword evidence="7" id="KW-1185">Reference proteome</keyword>
<evidence type="ECO:0000313" key="6">
    <source>
        <dbReference type="EMBL" id="MDN4593984.1"/>
    </source>
</evidence>
<dbReference type="Gene3D" id="3.40.50.2300">
    <property type="match status" value="2"/>
</dbReference>
<name>A0ABT8IPD3_9BACL</name>
<dbReference type="CDD" id="cd01392">
    <property type="entry name" value="HTH_LacI"/>
    <property type="match status" value="1"/>
</dbReference>
<keyword evidence="3" id="KW-0238">DNA-binding</keyword>
<dbReference type="SMART" id="SM00354">
    <property type="entry name" value="HTH_LACI"/>
    <property type="match status" value="1"/>
</dbReference>
<keyword evidence="1" id="KW-0678">Repressor</keyword>
<dbReference type="Proteomes" id="UP001174196">
    <property type="component" value="Unassembled WGS sequence"/>
</dbReference>
<evidence type="ECO:0000256" key="2">
    <source>
        <dbReference type="ARBA" id="ARBA00023015"/>
    </source>
</evidence>
<accession>A0ABT8IPD3</accession>
<dbReference type="PANTHER" id="PTHR30146:SF95">
    <property type="entry name" value="RIBOSE OPERON REPRESSOR"/>
    <property type="match status" value="1"/>
</dbReference>
<keyword evidence="4" id="KW-0804">Transcription</keyword>
<protein>
    <submittedName>
        <fullName evidence="6">LacI family transcriptional regulator</fullName>
    </submittedName>
</protein>